<feature type="compositionally biased region" description="Basic and acidic residues" evidence="1">
    <location>
        <begin position="76"/>
        <end position="93"/>
    </location>
</feature>
<dbReference type="Gene3D" id="3.30.1490.40">
    <property type="match status" value="1"/>
</dbReference>
<accession>A0AAN6JCM2</accession>
<organism evidence="3 4">
    <name type="scientific">Friedmanniomyces endolithicus</name>
    <dbReference type="NCBI Taxonomy" id="329885"/>
    <lineage>
        <taxon>Eukaryota</taxon>
        <taxon>Fungi</taxon>
        <taxon>Dikarya</taxon>
        <taxon>Ascomycota</taxon>
        <taxon>Pezizomycotina</taxon>
        <taxon>Dothideomycetes</taxon>
        <taxon>Dothideomycetidae</taxon>
        <taxon>Mycosphaerellales</taxon>
        <taxon>Teratosphaeriaceae</taxon>
        <taxon>Friedmanniomyces</taxon>
    </lineage>
</organism>
<dbReference type="PANTHER" id="PTHR13138:SF3">
    <property type="entry name" value="CD2 ANTIGEN CYTOPLASMIC TAIL-BINDING PROTEIN 2"/>
    <property type="match status" value="1"/>
</dbReference>
<dbReference type="PROSITE" id="PS50829">
    <property type="entry name" value="GYF"/>
    <property type="match status" value="1"/>
</dbReference>
<feature type="domain" description="GYF" evidence="2">
    <location>
        <begin position="416"/>
        <end position="477"/>
    </location>
</feature>
<dbReference type="GO" id="GO:0005682">
    <property type="term" value="C:U5 snRNP"/>
    <property type="evidence" value="ECO:0007669"/>
    <property type="project" value="InterPro"/>
</dbReference>
<evidence type="ECO:0000256" key="1">
    <source>
        <dbReference type="SAM" id="MobiDB-lite"/>
    </source>
</evidence>
<evidence type="ECO:0000313" key="3">
    <source>
        <dbReference type="EMBL" id="KAK0324729.1"/>
    </source>
</evidence>
<sequence length="478" mass="53180">MASSRTKRAAEEFLRDHATTAKKPRFDARNPSTLAADAPEEDLILDADVIGKAGPQTKRNAVVIDGYDSDSGEDNFDARAAERERRKKKEDGGVGKGGKRGLEEDGEEEDMFAELEEEGGLGMGEGDGEEEGAGEGGRKKKKDVRFLDQTEIEGQVMDSKSGGHVAADLLAGRNGKQRAASVESTSESGSDEERDLLPEEMEDDLAAEIGAGGKKKHAPKLDAFNLRQEEEEGRFDESGNFVRKAMDPDAGNDSWLDGLSKKDMKRAREAQEKRDSERRRKDLEDDATTTSDLLSRLIALLETGETALEALQRLQKGQKVKVKEAKVPKWKQKRLRDRMDADERAANGNGNGAEHRDLVEEARKKAVEAITGAADALYSREQHEVYDAERDVLMRQYKRETGEDWQAPVWEAADEGARWEYRWSDARDGVERHGPYDGKTMKAWEEAGYFGEGVEYRRVGHITVAESPWGRLCAQFKA</sequence>
<dbReference type="AlphaFoldDB" id="A0AAN6JCM2"/>
<feature type="compositionally biased region" description="Basic and acidic residues" evidence="1">
    <location>
        <begin position="259"/>
        <end position="283"/>
    </location>
</feature>
<dbReference type="SUPFAM" id="SSF55277">
    <property type="entry name" value="GYF domain"/>
    <property type="match status" value="1"/>
</dbReference>
<proteinExistence type="predicted"/>
<dbReference type="EMBL" id="JASUXU010000009">
    <property type="protein sequence ID" value="KAK0324729.1"/>
    <property type="molecule type" value="Genomic_DNA"/>
</dbReference>
<feature type="region of interest" description="Disordered" evidence="1">
    <location>
        <begin position="1"/>
        <end position="288"/>
    </location>
</feature>
<feature type="compositionally biased region" description="Acidic residues" evidence="1">
    <location>
        <begin position="104"/>
        <end position="119"/>
    </location>
</feature>
<dbReference type="InterPro" id="IPR003169">
    <property type="entry name" value="GYF"/>
</dbReference>
<feature type="compositionally biased region" description="Acidic residues" evidence="1">
    <location>
        <begin position="189"/>
        <end position="206"/>
    </location>
</feature>
<protein>
    <recommendedName>
        <fullName evidence="2">GYF domain-containing protein</fullName>
    </recommendedName>
</protein>
<dbReference type="InterPro" id="IPR035445">
    <property type="entry name" value="GYF-like_dom_sf"/>
</dbReference>
<evidence type="ECO:0000313" key="4">
    <source>
        <dbReference type="Proteomes" id="UP001168146"/>
    </source>
</evidence>
<name>A0AAN6JCM2_9PEZI</name>
<dbReference type="Pfam" id="PF02213">
    <property type="entry name" value="GYF"/>
    <property type="match status" value="1"/>
</dbReference>
<evidence type="ECO:0000259" key="2">
    <source>
        <dbReference type="PROSITE" id="PS50829"/>
    </source>
</evidence>
<dbReference type="Proteomes" id="UP001168146">
    <property type="component" value="Unassembled WGS sequence"/>
</dbReference>
<dbReference type="InterPro" id="IPR039905">
    <property type="entry name" value="CD2BP2/Lin1"/>
</dbReference>
<feature type="compositionally biased region" description="Basic and acidic residues" evidence="1">
    <location>
        <begin position="8"/>
        <end position="28"/>
    </location>
</feature>
<reference evidence="3" key="1">
    <citation type="submission" date="2021-12" db="EMBL/GenBank/DDBJ databases">
        <title>Black yeast isolated from Biological Soil Crust.</title>
        <authorList>
            <person name="Kurbessoian T."/>
        </authorList>
    </citation>
    <scope>NUCLEOTIDE SEQUENCE</scope>
    <source>
        <strain evidence="3">CCFEE 5208</strain>
    </source>
</reference>
<gene>
    <name evidence="3" type="ORF">LTR82_004434</name>
</gene>
<comment type="caution">
    <text evidence="3">The sequence shown here is derived from an EMBL/GenBank/DDBJ whole genome shotgun (WGS) entry which is preliminary data.</text>
</comment>
<dbReference type="PANTHER" id="PTHR13138">
    <property type="entry name" value="PROTEIN LIN1"/>
    <property type="match status" value="1"/>
</dbReference>